<dbReference type="InterPro" id="IPR000719">
    <property type="entry name" value="Prot_kinase_dom"/>
</dbReference>
<dbReference type="InterPro" id="IPR008271">
    <property type="entry name" value="Ser/Thr_kinase_AS"/>
</dbReference>
<dbReference type="GO" id="GO:0005829">
    <property type="term" value="C:cytosol"/>
    <property type="evidence" value="ECO:0007669"/>
    <property type="project" value="TreeGrafter"/>
</dbReference>
<evidence type="ECO:0000256" key="1">
    <source>
        <dbReference type="ARBA" id="ARBA00012513"/>
    </source>
</evidence>
<dbReference type="PROSITE" id="PS00108">
    <property type="entry name" value="PROTEIN_KINASE_ST"/>
    <property type="match status" value="1"/>
</dbReference>
<evidence type="ECO:0000256" key="5">
    <source>
        <dbReference type="ARBA" id="ARBA00022777"/>
    </source>
</evidence>
<feature type="compositionally biased region" description="Polar residues" evidence="9">
    <location>
        <begin position="310"/>
        <end position="321"/>
    </location>
</feature>
<proteinExistence type="predicted"/>
<dbReference type="Gene3D" id="1.10.510.10">
    <property type="entry name" value="Transferase(Phosphotransferase) domain 1"/>
    <property type="match status" value="1"/>
</dbReference>
<accession>A0A8J6GX08</accession>
<keyword evidence="3" id="KW-0808">Transferase</keyword>
<keyword evidence="5 11" id="KW-0418">Kinase</keyword>
<comment type="catalytic activity">
    <reaction evidence="7">
        <text>L-threonyl-[protein] + ATP = O-phospho-L-threonyl-[protein] + ADP + H(+)</text>
        <dbReference type="Rhea" id="RHEA:46608"/>
        <dbReference type="Rhea" id="RHEA-COMP:11060"/>
        <dbReference type="Rhea" id="RHEA-COMP:11605"/>
        <dbReference type="ChEBI" id="CHEBI:15378"/>
        <dbReference type="ChEBI" id="CHEBI:30013"/>
        <dbReference type="ChEBI" id="CHEBI:30616"/>
        <dbReference type="ChEBI" id="CHEBI:61977"/>
        <dbReference type="ChEBI" id="CHEBI:456216"/>
        <dbReference type="EC" id="2.7.11.1"/>
    </reaction>
</comment>
<dbReference type="GO" id="GO:0035556">
    <property type="term" value="P:intracellular signal transduction"/>
    <property type="evidence" value="ECO:0007669"/>
    <property type="project" value="TreeGrafter"/>
</dbReference>
<evidence type="ECO:0000313" key="12">
    <source>
        <dbReference type="Proteomes" id="UP000710432"/>
    </source>
</evidence>
<dbReference type="Proteomes" id="UP000710432">
    <property type="component" value="Unassembled WGS sequence"/>
</dbReference>
<dbReference type="GO" id="GO:0045719">
    <property type="term" value="P:negative regulation of glycogen biosynthetic process"/>
    <property type="evidence" value="ECO:0007669"/>
    <property type="project" value="TreeGrafter"/>
</dbReference>
<sequence length="412" mass="45719">MNYNIVNIMARPQEEDILEKDFKILTSLGCGSFEEVMLAHHLPTNTKVAIKALHKAHNKVAYIRSEIAIHKSLQHCNIIQFFHAINMWWTTYVIMEYSEGKDLAIFISKMGCLKEEEAQPIFNQLASAVHFLHQRRIAHRDIKLENILLGEGGKVKLCDFGLATQLVEGQMLHELWGSLPYWAPEILARKPYDGALKHPKLDNITATINIIRFKLTSGDSSLQNNIPAVATSLPDPMKRRHSKPALLMKYRSNVRLHTYSCPEVMHYSDNRVPGESLPASTINPATGDTAVNLNSADGLSDKKDPEDSLPANTINPTLGNTAVNTNSADGLSANFSSPEPPLKGKCIGVVNIAFTEEEPSTEPDMPSDQPQDVPKASGTRPLRGWKLIKKRISRALRALCCCCLPTPETEVA</sequence>
<keyword evidence="6" id="KW-0067">ATP-binding</keyword>
<evidence type="ECO:0000256" key="8">
    <source>
        <dbReference type="ARBA" id="ARBA00048679"/>
    </source>
</evidence>
<dbReference type="AlphaFoldDB" id="A0A8J6GX08"/>
<reference evidence="11" key="1">
    <citation type="submission" date="2020-03" db="EMBL/GenBank/DDBJ databases">
        <title>Studies in the Genomics of Life Span.</title>
        <authorList>
            <person name="Glass D."/>
        </authorList>
    </citation>
    <scope>NUCLEOTIDE SEQUENCE</scope>
    <source>
        <strain evidence="11">LTLLF</strain>
        <tissue evidence="11">Muscle</tissue>
    </source>
</reference>
<evidence type="ECO:0000259" key="10">
    <source>
        <dbReference type="PROSITE" id="PS50011"/>
    </source>
</evidence>
<dbReference type="SMART" id="SM00220">
    <property type="entry name" value="S_TKc"/>
    <property type="match status" value="1"/>
</dbReference>
<evidence type="ECO:0000256" key="2">
    <source>
        <dbReference type="ARBA" id="ARBA00022527"/>
    </source>
</evidence>
<gene>
    <name evidence="11" type="ORF">LTLLF_114030</name>
</gene>
<feature type="region of interest" description="Disordered" evidence="9">
    <location>
        <begin position="294"/>
        <end position="321"/>
    </location>
</feature>
<evidence type="ECO:0000313" key="11">
    <source>
        <dbReference type="EMBL" id="KAH0518775.1"/>
    </source>
</evidence>
<comment type="catalytic activity">
    <reaction evidence="8">
        <text>L-seryl-[protein] + ATP = O-phospho-L-seryl-[protein] + ADP + H(+)</text>
        <dbReference type="Rhea" id="RHEA:17989"/>
        <dbReference type="Rhea" id="RHEA-COMP:9863"/>
        <dbReference type="Rhea" id="RHEA-COMP:11604"/>
        <dbReference type="ChEBI" id="CHEBI:15378"/>
        <dbReference type="ChEBI" id="CHEBI:29999"/>
        <dbReference type="ChEBI" id="CHEBI:30616"/>
        <dbReference type="ChEBI" id="CHEBI:83421"/>
        <dbReference type="ChEBI" id="CHEBI:456216"/>
        <dbReference type="EC" id="2.7.11.1"/>
    </reaction>
</comment>
<evidence type="ECO:0000256" key="7">
    <source>
        <dbReference type="ARBA" id="ARBA00047899"/>
    </source>
</evidence>
<dbReference type="EMBL" id="JAATJU010009100">
    <property type="protein sequence ID" value="KAH0518775.1"/>
    <property type="molecule type" value="Genomic_DNA"/>
</dbReference>
<comment type="caution">
    <text evidence="11">The sequence shown here is derived from an EMBL/GenBank/DDBJ whole genome shotgun (WGS) entry which is preliminary data.</text>
</comment>
<evidence type="ECO:0000256" key="3">
    <source>
        <dbReference type="ARBA" id="ARBA00022679"/>
    </source>
</evidence>
<dbReference type="PROSITE" id="PS50011">
    <property type="entry name" value="PROTEIN_KINASE_DOM"/>
    <property type="match status" value="1"/>
</dbReference>
<dbReference type="InterPro" id="IPR011009">
    <property type="entry name" value="Kinase-like_dom_sf"/>
</dbReference>
<dbReference type="PANTHER" id="PTHR24346:SF85">
    <property type="entry name" value="RIKEN CDNA 1810024B03 GENE"/>
    <property type="match status" value="1"/>
</dbReference>
<dbReference type="Pfam" id="PF00069">
    <property type="entry name" value="Pkinase"/>
    <property type="match status" value="1"/>
</dbReference>
<feature type="domain" description="Protein kinase" evidence="10">
    <location>
        <begin position="22"/>
        <end position="318"/>
    </location>
</feature>
<keyword evidence="4" id="KW-0547">Nucleotide-binding</keyword>
<evidence type="ECO:0000256" key="4">
    <source>
        <dbReference type="ARBA" id="ARBA00022741"/>
    </source>
</evidence>
<keyword evidence="2" id="KW-0723">Serine/threonine-protein kinase</keyword>
<organism evidence="11 12">
    <name type="scientific">Microtus ochrogaster</name>
    <name type="common">Prairie vole</name>
    <dbReference type="NCBI Taxonomy" id="79684"/>
    <lineage>
        <taxon>Eukaryota</taxon>
        <taxon>Metazoa</taxon>
        <taxon>Chordata</taxon>
        <taxon>Craniata</taxon>
        <taxon>Vertebrata</taxon>
        <taxon>Euteleostomi</taxon>
        <taxon>Mammalia</taxon>
        <taxon>Eutheria</taxon>
        <taxon>Euarchontoglires</taxon>
        <taxon>Glires</taxon>
        <taxon>Rodentia</taxon>
        <taxon>Myomorpha</taxon>
        <taxon>Muroidea</taxon>
        <taxon>Cricetidae</taxon>
        <taxon>Arvicolinae</taxon>
        <taxon>Microtus</taxon>
    </lineage>
</organism>
<protein>
    <recommendedName>
        <fullName evidence="1">non-specific serine/threonine protein kinase</fullName>
        <ecNumber evidence="1">2.7.11.1</ecNumber>
    </recommendedName>
</protein>
<name>A0A8J6GX08_MICOH</name>
<evidence type="ECO:0000256" key="6">
    <source>
        <dbReference type="ARBA" id="ARBA00022840"/>
    </source>
</evidence>
<feature type="region of interest" description="Disordered" evidence="9">
    <location>
        <begin position="358"/>
        <end position="379"/>
    </location>
</feature>
<dbReference type="EC" id="2.7.11.1" evidence="1"/>
<dbReference type="GO" id="GO:0005634">
    <property type="term" value="C:nucleus"/>
    <property type="evidence" value="ECO:0007669"/>
    <property type="project" value="TreeGrafter"/>
</dbReference>
<dbReference type="GO" id="GO:0005524">
    <property type="term" value="F:ATP binding"/>
    <property type="evidence" value="ECO:0007669"/>
    <property type="project" value="UniProtKB-KW"/>
</dbReference>
<dbReference type="GO" id="GO:0004674">
    <property type="term" value="F:protein serine/threonine kinase activity"/>
    <property type="evidence" value="ECO:0007669"/>
    <property type="project" value="UniProtKB-KW"/>
</dbReference>
<dbReference type="FunFam" id="1.10.510.10:FF:000571">
    <property type="entry name" value="Maternal embryonic leucine zipper kinase"/>
    <property type="match status" value="1"/>
</dbReference>
<evidence type="ECO:0000256" key="9">
    <source>
        <dbReference type="SAM" id="MobiDB-lite"/>
    </source>
</evidence>
<dbReference type="PANTHER" id="PTHR24346">
    <property type="entry name" value="MAP/MICROTUBULE AFFINITY-REGULATING KINASE"/>
    <property type="match status" value="1"/>
</dbReference>
<dbReference type="SUPFAM" id="SSF56112">
    <property type="entry name" value="Protein kinase-like (PK-like)"/>
    <property type="match status" value="1"/>
</dbReference>